<keyword evidence="3" id="KW-0548">Nucleotidyltransferase</keyword>
<dbReference type="Proteomes" id="UP000823964">
    <property type="component" value="Unassembled WGS sequence"/>
</dbReference>
<dbReference type="GO" id="GO:0003677">
    <property type="term" value="F:DNA binding"/>
    <property type="evidence" value="ECO:0007669"/>
    <property type="project" value="InterPro"/>
</dbReference>
<dbReference type="EMBL" id="DXFQ01000043">
    <property type="protein sequence ID" value="HIX19479.1"/>
    <property type="molecule type" value="Genomic_DNA"/>
</dbReference>
<evidence type="ECO:0000313" key="4">
    <source>
        <dbReference type="Proteomes" id="UP000823964"/>
    </source>
</evidence>
<dbReference type="GO" id="GO:0003899">
    <property type="term" value="F:DNA-directed RNA polymerase activity"/>
    <property type="evidence" value="ECO:0007669"/>
    <property type="project" value="UniProtKB-EC"/>
</dbReference>
<dbReference type="Gene3D" id="3.90.940.10">
    <property type="match status" value="1"/>
</dbReference>
<keyword evidence="3" id="KW-0808">Transferase</keyword>
<protein>
    <submittedName>
        <fullName evidence="3">DNA-directed RNA polymerase subunit omega</fullName>
        <ecNumber evidence="3">2.7.7.6</ecNumber>
    </submittedName>
</protein>
<keyword evidence="1 3" id="KW-0240">DNA-directed RNA polymerase</keyword>
<sequence length="102" mass="11038">MKVELIEKAAEIVGDNQLLVNIVSKRVQQLNHGSDPYVPTTPEMGCGDIALTEIIKGKIIWHEASADELAAMNQEVESDEFSAPADEAADKAAETITVTPEF</sequence>
<accession>A0A9D1VAN9</accession>
<dbReference type="EC" id="2.7.7.6" evidence="3"/>
<reference evidence="3" key="2">
    <citation type="submission" date="2021-04" db="EMBL/GenBank/DDBJ databases">
        <authorList>
            <person name="Gilroy R."/>
        </authorList>
    </citation>
    <scope>NUCLEOTIDE SEQUENCE</scope>
    <source>
        <strain evidence="3">14975</strain>
    </source>
</reference>
<name>A0A9D1VAN9_9BACT</name>
<dbReference type="InterPro" id="IPR036161">
    <property type="entry name" value="RPB6/omega-like_sf"/>
</dbReference>
<evidence type="ECO:0000256" key="2">
    <source>
        <dbReference type="ARBA" id="ARBA00023163"/>
    </source>
</evidence>
<dbReference type="NCBIfam" id="NF001579">
    <property type="entry name" value="PRK00392.6-2"/>
    <property type="match status" value="1"/>
</dbReference>
<comment type="caution">
    <text evidence="3">The sequence shown here is derived from an EMBL/GenBank/DDBJ whole genome shotgun (WGS) entry which is preliminary data.</text>
</comment>
<keyword evidence="2" id="KW-0804">Transcription</keyword>
<organism evidence="3 4">
    <name type="scientific">Candidatus Akkermansia intestinigallinarum</name>
    <dbReference type="NCBI Taxonomy" id="2838431"/>
    <lineage>
        <taxon>Bacteria</taxon>
        <taxon>Pseudomonadati</taxon>
        <taxon>Verrucomicrobiota</taxon>
        <taxon>Verrucomicrobiia</taxon>
        <taxon>Verrucomicrobiales</taxon>
        <taxon>Akkermansiaceae</taxon>
        <taxon>Akkermansia</taxon>
    </lineage>
</organism>
<reference evidence="3" key="1">
    <citation type="journal article" date="2021" name="PeerJ">
        <title>Extensive microbial diversity within the chicken gut microbiome revealed by metagenomics and culture.</title>
        <authorList>
            <person name="Gilroy R."/>
            <person name="Ravi A."/>
            <person name="Getino M."/>
            <person name="Pursley I."/>
            <person name="Horton D.L."/>
            <person name="Alikhan N.F."/>
            <person name="Baker D."/>
            <person name="Gharbi K."/>
            <person name="Hall N."/>
            <person name="Watson M."/>
            <person name="Adriaenssens E.M."/>
            <person name="Foster-Nyarko E."/>
            <person name="Jarju S."/>
            <person name="Secka A."/>
            <person name="Antonio M."/>
            <person name="Oren A."/>
            <person name="Chaudhuri R.R."/>
            <person name="La Ragione R."/>
            <person name="Hildebrand F."/>
            <person name="Pallen M.J."/>
        </authorList>
    </citation>
    <scope>NUCLEOTIDE SEQUENCE</scope>
    <source>
        <strain evidence="3">14975</strain>
    </source>
</reference>
<proteinExistence type="predicted"/>
<gene>
    <name evidence="3" type="ORF">H9862_02620</name>
</gene>
<evidence type="ECO:0000256" key="1">
    <source>
        <dbReference type="ARBA" id="ARBA00022478"/>
    </source>
</evidence>
<dbReference type="GO" id="GO:0006351">
    <property type="term" value="P:DNA-templated transcription"/>
    <property type="evidence" value="ECO:0007669"/>
    <property type="project" value="InterPro"/>
</dbReference>
<dbReference type="AlphaFoldDB" id="A0A9D1VAN9"/>
<dbReference type="GO" id="GO:0000428">
    <property type="term" value="C:DNA-directed RNA polymerase complex"/>
    <property type="evidence" value="ECO:0007669"/>
    <property type="project" value="UniProtKB-KW"/>
</dbReference>
<evidence type="ECO:0000313" key="3">
    <source>
        <dbReference type="EMBL" id="HIX19479.1"/>
    </source>
</evidence>
<dbReference type="SUPFAM" id="SSF63562">
    <property type="entry name" value="RPB6/omega subunit-like"/>
    <property type="match status" value="1"/>
</dbReference>